<protein>
    <submittedName>
        <fullName evidence="2">Uncharacterized protein</fullName>
    </submittedName>
</protein>
<dbReference type="EMBL" id="KR029603">
    <property type="protein sequence ID" value="AKH48463.1"/>
    <property type="molecule type" value="Genomic_DNA"/>
</dbReference>
<reference evidence="2" key="2">
    <citation type="submission" date="2015-03" db="EMBL/GenBank/DDBJ databases">
        <authorList>
            <person name="Chow C.-E.T."/>
            <person name="Winget D.M."/>
            <person name="White R.A.III."/>
            <person name="Hallam S.J."/>
            <person name="Suttle C.A."/>
        </authorList>
    </citation>
    <scope>NUCLEOTIDE SEQUENCE</scope>
    <source>
        <strain evidence="2">Oxic1_8</strain>
    </source>
</reference>
<proteinExistence type="predicted"/>
<evidence type="ECO:0000313" key="2">
    <source>
        <dbReference type="EMBL" id="AKH48463.1"/>
    </source>
</evidence>
<feature type="region of interest" description="Disordered" evidence="1">
    <location>
        <begin position="86"/>
        <end position="113"/>
    </location>
</feature>
<evidence type="ECO:0000256" key="1">
    <source>
        <dbReference type="SAM" id="MobiDB-lite"/>
    </source>
</evidence>
<feature type="compositionally biased region" description="Polar residues" evidence="1">
    <location>
        <begin position="91"/>
        <end position="113"/>
    </location>
</feature>
<name>A0A0F7LAB1_9VIRU</name>
<feature type="region of interest" description="Disordered" evidence="1">
    <location>
        <begin position="1"/>
        <end position="60"/>
    </location>
</feature>
<reference evidence="2" key="1">
    <citation type="journal article" date="2015" name="Front. Microbiol.">
        <title>Combining genomic sequencing methods to explore viral diversity and reveal potential virus-host interactions.</title>
        <authorList>
            <person name="Chow C.E."/>
            <person name="Winget D.M."/>
            <person name="White R.A.III."/>
            <person name="Hallam S.J."/>
            <person name="Suttle C.A."/>
        </authorList>
    </citation>
    <scope>NUCLEOTIDE SEQUENCE</scope>
    <source>
        <strain evidence="2">Oxic1_8</strain>
    </source>
</reference>
<organism evidence="2">
    <name type="scientific">uncultured marine virus</name>
    <dbReference type="NCBI Taxonomy" id="186617"/>
    <lineage>
        <taxon>Viruses</taxon>
        <taxon>environmental samples</taxon>
    </lineage>
</organism>
<accession>A0A0F7LAB1</accession>
<sequence length="113" mass="11580">MTTRSGCSGGSLACRGVPRTPPRPLASSPPLQHRPPLAAESRSSGETSPPPSERCSVSVPRPPLAPSCSAPFCGGKSSVLRIRVSRGASIRTRTSPPRLTSPIVTTASPIAIA</sequence>